<gene>
    <name evidence="1" type="ORF">TSAR_015102</name>
</gene>
<protein>
    <submittedName>
        <fullName evidence="1">Uncharacterized protein</fullName>
    </submittedName>
</protein>
<keyword evidence="2" id="KW-1185">Reference proteome</keyword>
<dbReference type="EMBL" id="NNAY01003107">
    <property type="protein sequence ID" value="OXU19961.1"/>
    <property type="molecule type" value="Genomic_DNA"/>
</dbReference>
<comment type="caution">
    <text evidence="1">The sequence shown here is derived from an EMBL/GenBank/DDBJ whole genome shotgun (WGS) entry which is preliminary data.</text>
</comment>
<dbReference type="Proteomes" id="UP000215335">
    <property type="component" value="Unassembled WGS sequence"/>
</dbReference>
<evidence type="ECO:0000313" key="2">
    <source>
        <dbReference type="Proteomes" id="UP000215335"/>
    </source>
</evidence>
<organism evidence="1 2">
    <name type="scientific">Trichomalopsis sarcophagae</name>
    <dbReference type="NCBI Taxonomy" id="543379"/>
    <lineage>
        <taxon>Eukaryota</taxon>
        <taxon>Metazoa</taxon>
        <taxon>Ecdysozoa</taxon>
        <taxon>Arthropoda</taxon>
        <taxon>Hexapoda</taxon>
        <taxon>Insecta</taxon>
        <taxon>Pterygota</taxon>
        <taxon>Neoptera</taxon>
        <taxon>Endopterygota</taxon>
        <taxon>Hymenoptera</taxon>
        <taxon>Apocrita</taxon>
        <taxon>Proctotrupomorpha</taxon>
        <taxon>Chalcidoidea</taxon>
        <taxon>Pteromalidae</taxon>
        <taxon>Pteromalinae</taxon>
        <taxon>Trichomalopsis</taxon>
    </lineage>
</organism>
<name>A0A232ENQ6_9HYME</name>
<sequence length="104" mass="11571">MGVPQGDILNEIPKIIKTSQFYSDFTPFSKCRNTVERAVNTIKQNLYNIGLELVPEKTVLIQFNIKLIDPGQTSVTIDNIEIKSSEQSASLASNLIISSLLSRM</sequence>
<reference evidence="1 2" key="1">
    <citation type="journal article" date="2017" name="Curr. Biol.">
        <title>The Evolution of Venom by Co-option of Single-Copy Genes.</title>
        <authorList>
            <person name="Martinson E.O."/>
            <person name="Mrinalini"/>
            <person name="Kelkar Y.D."/>
            <person name="Chang C.H."/>
            <person name="Werren J.H."/>
        </authorList>
    </citation>
    <scope>NUCLEOTIDE SEQUENCE [LARGE SCALE GENOMIC DNA]</scope>
    <source>
        <strain evidence="1 2">Alberta</strain>
        <tissue evidence="1">Whole body</tissue>
    </source>
</reference>
<proteinExistence type="predicted"/>
<evidence type="ECO:0000313" key="1">
    <source>
        <dbReference type="EMBL" id="OXU19961.1"/>
    </source>
</evidence>
<dbReference type="AlphaFoldDB" id="A0A232ENQ6"/>
<accession>A0A232ENQ6</accession>